<dbReference type="InterPro" id="IPR029348">
    <property type="entry name" value="NTF-like"/>
</dbReference>
<proteinExistence type="predicted"/>
<comment type="caution">
    <text evidence="3">The sequence shown here is derived from an EMBL/GenBank/DDBJ whole genome shotgun (WGS) entry which is preliminary data.</text>
</comment>
<dbReference type="RefSeq" id="WP_200967563.1">
    <property type="nucleotide sequence ID" value="NZ_BMAQ01000042.1"/>
</dbReference>
<evidence type="ECO:0000259" key="2">
    <source>
        <dbReference type="Pfam" id="PF22339"/>
    </source>
</evidence>
<evidence type="ECO:0000259" key="1">
    <source>
        <dbReference type="Pfam" id="PF14540"/>
    </source>
</evidence>
<organism evidence="3 4">
    <name type="scientific">Insulibacter thermoxylanivorax</name>
    <dbReference type="NCBI Taxonomy" id="2749268"/>
    <lineage>
        <taxon>Bacteria</taxon>
        <taxon>Bacillati</taxon>
        <taxon>Bacillota</taxon>
        <taxon>Bacilli</taxon>
        <taxon>Bacillales</taxon>
        <taxon>Paenibacillaceae</taxon>
        <taxon>Insulibacter</taxon>
    </lineage>
</organism>
<protein>
    <recommendedName>
        <fullName evidence="5">Nucleotidyltransferase-like</fullName>
    </recommendedName>
</protein>
<reference evidence="3" key="1">
    <citation type="submission" date="2020-08" db="EMBL/GenBank/DDBJ databases">
        <authorList>
            <person name="Uke A."/>
            <person name="Chhe C."/>
            <person name="Baramee S."/>
            <person name="Kosugi A."/>
        </authorList>
    </citation>
    <scope>NUCLEOTIDE SEQUENCE</scope>
    <source>
        <strain evidence="3">DA-C8</strain>
    </source>
</reference>
<keyword evidence="4" id="KW-1185">Reference proteome</keyword>
<dbReference type="Pfam" id="PF14540">
    <property type="entry name" value="NTF-like"/>
    <property type="match status" value="1"/>
</dbReference>
<dbReference type="InterPro" id="IPR043519">
    <property type="entry name" value="NT_sf"/>
</dbReference>
<reference evidence="3" key="2">
    <citation type="journal article" date="2021" name="Data Brief">
        <title>Draft genome sequence data of the facultative, thermophilic, xylanolytic bacterium Paenibacillus sp. strain DA-C8.</title>
        <authorList>
            <person name="Chhe C."/>
            <person name="Uke A."/>
            <person name="Baramee S."/>
            <person name="Ungkulpasvich U."/>
            <person name="Tachaapaikoon C."/>
            <person name="Pason P."/>
            <person name="Waeonukul R."/>
            <person name="Ratanakhanokchai K."/>
            <person name="Kosugi A."/>
        </authorList>
    </citation>
    <scope>NUCLEOTIDE SEQUENCE</scope>
    <source>
        <strain evidence="3">DA-C8</strain>
    </source>
</reference>
<evidence type="ECO:0000313" key="4">
    <source>
        <dbReference type="Proteomes" id="UP000654993"/>
    </source>
</evidence>
<evidence type="ECO:0008006" key="5">
    <source>
        <dbReference type="Google" id="ProtNLM"/>
    </source>
</evidence>
<dbReference type="Proteomes" id="UP000654993">
    <property type="component" value="Unassembled WGS sequence"/>
</dbReference>
<dbReference type="InterPro" id="IPR054515">
    <property type="entry name" value="YgxA-like_substrate-bd"/>
</dbReference>
<accession>A0A916VGF8</accession>
<dbReference type="AlphaFoldDB" id="A0A916VGF8"/>
<dbReference type="EMBL" id="BMAQ01000042">
    <property type="protein sequence ID" value="GFR39367.1"/>
    <property type="molecule type" value="Genomic_DNA"/>
</dbReference>
<sequence>MINAKKLYTDRYEADERIIGLLIVNNDNQIHPLLGGFDTLVLVITTDGYMSQSISHYIKDDVRIQERWLYAHHLEQWLFQEECRYVIQWLLEGEIVFDRTGYVTKLREELRSFRQDLREERLLQEFALFLKTYLQSKEYLKREYYLDAYSQIVEAIHHWARIVVIEAGVHPEEIVWEQVYEINPGVYKLYDELTRSDETLEQRLQLIVLVCEFTIVSKMKDCCKLLLDILKSGKRSWSVLELSRHPRLQHLNIDLTPVLKKLAAKSLVKEILAVRDPQFAEIELQYSAV</sequence>
<name>A0A916VGF8_9BACL</name>
<dbReference type="Gene3D" id="3.30.460.10">
    <property type="entry name" value="Beta Polymerase, domain 2"/>
    <property type="match status" value="1"/>
</dbReference>
<dbReference type="Gene3D" id="1.20.120.330">
    <property type="entry name" value="Nucleotidyltransferases domain 2"/>
    <property type="match status" value="1"/>
</dbReference>
<gene>
    <name evidence="3" type="ORF">PRECH8_26630</name>
</gene>
<feature type="domain" description="YgxA-like substrate binding" evidence="2">
    <location>
        <begin position="122"/>
        <end position="218"/>
    </location>
</feature>
<dbReference type="Pfam" id="PF22339">
    <property type="entry name" value="YgxA-like_sub_bind"/>
    <property type="match status" value="1"/>
</dbReference>
<feature type="domain" description="Nucleotidyltransferase-like" evidence="1">
    <location>
        <begin position="5"/>
        <end position="118"/>
    </location>
</feature>
<evidence type="ECO:0000313" key="3">
    <source>
        <dbReference type="EMBL" id="GFR39367.1"/>
    </source>
</evidence>